<evidence type="ECO:0000313" key="2">
    <source>
        <dbReference type="Proteomes" id="UP000887116"/>
    </source>
</evidence>
<dbReference type="EMBL" id="BMAO01017355">
    <property type="protein sequence ID" value="GFR15079.1"/>
    <property type="molecule type" value="Genomic_DNA"/>
</dbReference>
<evidence type="ECO:0000313" key="1">
    <source>
        <dbReference type="EMBL" id="GFR15079.1"/>
    </source>
</evidence>
<reference evidence="1" key="1">
    <citation type="submission" date="2020-07" db="EMBL/GenBank/DDBJ databases">
        <title>Multicomponent nature underlies the extraordinary mechanical properties of spider dragline silk.</title>
        <authorList>
            <person name="Kono N."/>
            <person name="Nakamura H."/>
            <person name="Mori M."/>
            <person name="Yoshida Y."/>
            <person name="Ohtoshi R."/>
            <person name="Malay A.D."/>
            <person name="Moran D.A.P."/>
            <person name="Tomita M."/>
            <person name="Numata K."/>
            <person name="Arakawa K."/>
        </authorList>
    </citation>
    <scope>NUCLEOTIDE SEQUENCE</scope>
</reference>
<protein>
    <submittedName>
        <fullName evidence="1">Uncharacterized protein</fullName>
    </submittedName>
</protein>
<sequence length="81" mass="9436">MILGSLPKKYAHENFLSTIVYHLHEINKTFNYISKLPSSLSSMGFKLLWLLKIWTNEFNNYTRKLVTSSYSPAMFQEGNCV</sequence>
<accession>A0A8X6I463</accession>
<gene>
    <name evidence="1" type="ORF">TNCT_374671</name>
</gene>
<proteinExistence type="predicted"/>
<name>A0A8X6I463_TRICU</name>
<dbReference type="Proteomes" id="UP000887116">
    <property type="component" value="Unassembled WGS sequence"/>
</dbReference>
<dbReference type="AlphaFoldDB" id="A0A8X6I463"/>
<organism evidence="1 2">
    <name type="scientific">Trichonephila clavata</name>
    <name type="common">Joro spider</name>
    <name type="synonym">Nephila clavata</name>
    <dbReference type="NCBI Taxonomy" id="2740835"/>
    <lineage>
        <taxon>Eukaryota</taxon>
        <taxon>Metazoa</taxon>
        <taxon>Ecdysozoa</taxon>
        <taxon>Arthropoda</taxon>
        <taxon>Chelicerata</taxon>
        <taxon>Arachnida</taxon>
        <taxon>Araneae</taxon>
        <taxon>Araneomorphae</taxon>
        <taxon>Entelegynae</taxon>
        <taxon>Araneoidea</taxon>
        <taxon>Nephilidae</taxon>
        <taxon>Trichonephila</taxon>
    </lineage>
</organism>
<comment type="caution">
    <text evidence="1">The sequence shown here is derived from an EMBL/GenBank/DDBJ whole genome shotgun (WGS) entry which is preliminary data.</text>
</comment>
<keyword evidence="2" id="KW-1185">Reference proteome</keyword>